<organism evidence="4 5">
    <name type="scientific">Polyplax serrata</name>
    <name type="common">Common mouse louse</name>
    <dbReference type="NCBI Taxonomy" id="468196"/>
    <lineage>
        <taxon>Eukaryota</taxon>
        <taxon>Metazoa</taxon>
        <taxon>Ecdysozoa</taxon>
        <taxon>Arthropoda</taxon>
        <taxon>Hexapoda</taxon>
        <taxon>Insecta</taxon>
        <taxon>Pterygota</taxon>
        <taxon>Neoptera</taxon>
        <taxon>Paraneoptera</taxon>
        <taxon>Psocodea</taxon>
        <taxon>Troctomorpha</taxon>
        <taxon>Phthiraptera</taxon>
        <taxon>Anoplura</taxon>
        <taxon>Polyplacidae</taxon>
        <taxon>Polyplax</taxon>
    </lineage>
</organism>
<name>A0ABR1BDX6_POLSC</name>
<evidence type="ECO:0000256" key="1">
    <source>
        <dbReference type="ARBA" id="ARBA00007563"/>
    </source>
</evidence>
<evidence type="ECO:0000256" key="2">
    <source>
        <dbReference type="ARBA" id="ARBA00022794"/>
    </source>
</evidence>
<protein>
    <submittedName>
        <fullName evidence="4">Uncharacterized protein</fullName>
    </submittedName>
</protein>
<comment type="similarity">
    <text evidence="1">Belongs to the IFT43 family.</text>
</comment>
<evidence type="ECO:0000313" key="5">
    <source>
        <dbReference type="Proteomes" id="UP001359485"/>
    </source>
</evidence>
<dbReference type="PANTHER" id="PTHR33724">
    <property type="entry name" value="INTRAFLAGELLAR TRANSPORT PROTEIN 43 HOMOLOG"/>
    <property type="match status" value="1"/>
</dbReference>
<reference evidence="4 5" key="1">
    <citation type="submission" date="2023-09" db="EMBL/GenBank/DDBJ databases">
        <title>Genomes of two closely related lineages of the louse Polyplax serrata with different host specificities.</title>
        <authorList>
            <person name="Martinu J."/>
            <person name="Tarabai H."/>
            <person name="Stefka J."/>
            <person name="Hypsa V."/>
        </authorList>
    </citation>
    <scope>NUCLEOTIDE SEQUENCE [LARGE SCALE GENOMIC DNA]</scope>
    <source>
        <strain evidence="4">98ZLc_SE</strain>
    </source>
</reference>
<keyword evidence="5" id="KW-1185">Reference proteome</keyword>
<comment type="caution">
    <text evidence="4">The sequence shown here is derived from an EMBL/GenBank/DDBJ whole genome shotgun (WGS) entry which is preliminary data.</text>
</comment>
<dbReference type="PANTHER" id="PTHR33724:SF1">
    <property type="entry name" value="INTRAFLAGELLAR TRANSPORT PROTEIN 43 HOMOLOG"/>
    <property type="match status" value="1"/>
</dbReference>
<accession>A0ABR1BDX6</accession>
<feature type="region of interest" description="Disordered" evidence="3">
    <location>
        <begin position="24"/>
        <end position="50"/>
    </location>
</feature>
<proteinExistence type="inferred from homology"/>
<keyword evidence="2" id="KW-0970">Cilium biogenesis/degradation</keyword>
<evidence type="ECO:0000313" key="4">
    <source>
        <dbReference type="EMBL" id="KAK6640326.1"/>
    </source>
</evidence>
<gene>
    <name evidence="4" type="ORF">RUM44_012012</name>
</gene>
<evidence type="ECO:0000256" key="3">
    <source>
        <dbReference type="SAM" id="MobiDB-lite"/>
    </source>
</evidence>
<dbReference type="Proteomes" id="UP001359485">
    <property type="component" value="Unassembled WGS sequence"/>
</dbReference>
<dbReference type="Pfam" id="PF15305">
    <property type="entry name" value="IFT43"/>
    <property type="match status" value="1"/>
</dbReference>
<sequence>MDFKKLRKSSSKKLIKGGLGFFLSPREDARENGQSSSASHRDAPFMTNVKKSNDWGTSGLRIENSNEVEETEKDYLDDIPVIPSIDDFADDDLSTQIAKAPLIGVKQIATYKELENDMLKHSAFSSFEEVNLQVFIKVLHPESSLQEPDIPWTKESLFTDLVSTINERKVSY</sequence>
<dbReference type="InterPro" id="IPR029302">
    <property type="entry name" value="IFT43"/>
</dbReference>
<dbReference type="EMBL" id="JAWJWF010000001">
    <property type="protein sequence ID" value="KAK6640326.1"/>
    <property type="molecule type" value="Genomic_DNA"/>
</dbReference>